<dbReference type="AlphaFoldDB" id="A0AAV7EMV9"/>
<comment type="caution">
    <text evidence="1">The sequence shown here is derived from an EMBL/GenBank/DDBJ whole genome shotgun (WGS) entry which is preliminary data.</text>
</comment>
<evidence type="ECO:0000313" key="1">
    <source>
        <dbReference type="EMBL" id="KAG9449849.1"/>
    </source>
</evidence>
<name>A0AAV7EMV9_ARIFI</name>
<keyword evidence="2" id="KW-1185">Reference proteome</keyword>
<accession>A0AAV7EMV9</accession>
<sequence>MSTDAPVVDILQLLPESVAVSTPRRFSSSKKIRVGNSIMGIGKRSSRRIFSFEHRIWYQNVYTKIKKMWS</sequence>
<dbReference type="Proteomes" id="UP000825729">
    <property type="component" value="Unassembled WGS sequence"/>
</dbReference>
<evidence type="ECO:0000313" key="2">
    <source>
        <dbReference type="Proteomes" id="UP000825729"/>
    </source>
</evidence>
<protein>
    <submittedName>
        <fullName evidence="1">Uncharacterized protein</fullName>
    </submittedName>
</protein>
<organism evidence="1 2">
    <name type="scientific">Aristolochia fimbriata</name>
    <name type="common">White veined hardy Dutchman's pipe vine</name>
    <dbReference type="NCBI Taxonomy" id="158543"/>
    <lineage>
        <taxon>Eukaryota</taxon>
        <taxon>Viridiplantae</taxon>
        <taxon>Streptophyta</taxon>
        <taxon>Embryophyta</taxon>
        <taxon>Tracheophyta</taxon>
        <taxon>Spermatophyta</taxon>
        <taxon>Magnoliopsida</taxon>
        <taxon>Magnoliidae</taxon>
        <taxon>Piperales</taxon>
        <taxon>Aristolochiaceae</taxon>
        <taxon>Aristolochia</taxon>
    </lineage>
</organism>
<dbReference type="EMBL" id="JAINDJ010000004">
    <property type="protein sequence ID" value="KAG9449849.1"/>
    <property type="molecule type" value="Genomic_DNA"/>
</dbReference>
<gene>
    <name evidence="1" type="ORF">H6P81_009814</name>
</gene>
<reference evidence="1 2" key="1">
    <citation type="submission" date="2021-07" db="EMBL/GenBank/DDBJ databases">
        <title>The Aristolochia fimbriata genome: insights into angiosperm evolution, floral development and chemical biosynthesis.</title>
        <authorList>
            <person name="Jiao Y."/>
        </authorList>
    </citation>
    <scope>NUCLEOTIDE SEQUENCE [LARGE SCALE GENOMIC DNA]</scope>
    <source>
        <strain evidence="1">IBCAS-2021</strain>
        <tissue evidence="1">Leaf</tissue>
    </source>
</reference>
<proteinExistence type="predicted"/>